<dbReference type="PROSITE" id="PS50048">
    <property type="entry name" value="ZN2_CY6_FUNGAL_2"/>
    <property type="match status" value="1"/>
</dbReference>
<dbReference type="CDD" id="cd12148">
    <property type="entry name" value="fungal_TF_MHR"/>
    <property type="match status" value="1"/>
</dbReference>
<dbReference type="PANTHER" id="PTHR47424:SF5">
    <property type="entry name" value="ZN(II)2CYS6 TRANSCRIPTION FACTOR (EUROFUNG)"/>
    <property type="match status" value="1"/>
</dbReference>
<sequence>MAGRTDQEAIDHPPAESSSSSKRRQPESGGPSRKRLRYVAQACDQCKRQKVRCNGRKPCNRCERLRPRECCYQGGQHFYNCPECRASNSCGASAEENGEGAHAPDGCSSSDSSCRNTALLPTLLETVKAQAEKLDLLVERTRMFDTHITVGTRSLSPPNPAPSLDCQNSNQESGAWKPLISTAMLHPEPRPLPPFRGPTSSSFLIGLAHFWLDQKDKNIDRAQREPDLAEYEISSFLDHEVAEVEEGDEEEYMEAHHPVHGRRESPALTESGRKLSLDPLQELNSDEAIRLIRQYDDLIGTQYPFIETEVLIQQTRELYLLLQASSSTDFGSTNALVISMDINNIHILKMVLAIALICEGTARRALGCSLFESLQDTVLGNMWKESTNMKDLVLMTLVGLYYFHTDKLQVACRLSSTMVRLALELGLHRRSTFSRPISDGQNLVKVVNAFWSIYVLDRQWSFAFGLPISLQETDIDPDLPEPDDTPFLRLMIRYARIGDLAWNSLSRSISGRLVGSRTSHDFRTALESLEFHEYQLDQWQRSIPEELQFSHVDHADMKMTFLRTVLHLRANQMRIIMIRPFLYLDPSSDTQLGKSITAMEVAGDTIQIIADLHSRGDMYRRQQALFNHFLVSALGLLYVLIIRDTVKEPLSSITGDRLSPHALAKAYSSLFCGLDVLRSLGTFATAPRRLWNKLFPIISRLKLLENHSNDSGTPVEYLSGPSLRPAAAYTCYTNSQGHSYSPPLDPALTTISSSTLDIASQSVPQALPDFDYDIMNIFELEEAYAEDDIYMDKDFGHHFIAPSNECTFAASFSELQAAYVGSVRPGTINWQNL</sequence>
<feature type="compositionally biased region" description="Basic and acidic residues" evidence="4">
    <location>
        <begin position="1"/>
        <end position="14"/>
    </location>
</feature>
<dbReference type="GO" id="GO:0005634">
    <property type="term" value="C:nucleus"/>
    <property type="evidence" value="ECO:0007669"/>
    <property type="project" value="TreeGrafter"/>
</dbReference>
<evidence type="ECO:0000256" key="4">
    <source>
        <dbReference type="SAM" id="MobiDB-lite"/>
    </source>
</evidence>
<dbReference type="AlphaFoldDB" id="A0A1L7XRA0"/>
<keyword evidence="1" id="KW-0805">Transcription regulation</keyword>
<evidence type="ECO:0000313" key="7">
    <source>
        <dbReference type="Proteomes" id="UP000184330"/>
    </source>
</evidence>
<feature type="region of interest" description="Disordered" evidence="4">
    <location>
        <begin position="1"/>
        <end position="34"/>
    </location>
</feature>
<dbReference type="GO" id="GO:0000981">
    <property type="term" value="F:DNA-binding transcription factor activity, RNA polymerase II-specific"/>
    <property type="evidence" value="ECO:0007669"/>
    <property type="project" value="InterPro"/>
</dbReference>
<dbReference type="Proteomes" id="UP000184330">
    <property type="component" value="Unassembled WGS sequence"/>
</dbReference>
<dbReference type="InterPro" id="IPR001138">
    <property type="entry name" value="Zn2Cys6_DnaBD"/>
</dbReference>
<dbReference type="GO" id="GO:0006351">
    <property type="term" value="P:DNA-templated transcription"/>
    <property type="evidence" value="ECO:0007669"/>
    <property type="project" value="InterPro"/>
</dbReference>
<dbReference type="SMART" id="SM00906">
    <property type="entry name" value="Fungal_trans"/>
    <property type="match status" value="1"/>
</dbReference>
<dbReference type="InterPro" id="IPR007219">
    <property type="entry name" value="XnlR_reg_dom"/>
</dbReference>
<protein>
    <recommendedName>
        <fullName evidence="5">Zn(2)-C6 fungal-type domain-containing protein</fullName>
    </recommendedName>
</protein>
<keyword evidence="3" id="KW-0539">Nucleus</keyword>
<dbReference type="InterPro" id="IPR051127">
    <property type="entry name" value="Fungal_SecMet_Regulators"/>
</dbReference>
<dbReference type="GO" id="GO:0000435">
    <property type="term" value="P:positive regulation of transcription from RNA polymerase II promoter by galactose"/>
    <property type="evidence" value="ECO:0007669"/>
    <property type="project" value="TreeGrafter"/>
</dbReference>
<keyword evidence="7" id="KW-1185">Reference proteome</keyword>
<dbReference type="CDD" id="cd00067">
    <property type="entry name" value="GAL4"/>
    <property type="match status" value="1"/>
</dbReference>
<keyword evidence="2" id="KW-0804">Transcription</keyword>
<dbReference type="EMBL" id="FJOG01000044">
    <property type="protein sequence ID" value="CZR67535.1"/>
    <property type="molecule type" value="Genomic_DNA"/>
</dbReference>
<dbReference type="STRING" id="576137.A0A1L7XRA0"/>
<accession>A0A1L7XRA0</accession>
<evidence type="ECO:0000313" key="6">
    <source>
        <dbReference type="EMBL" id="CZR67535.1"/>
    </source>
</evidence>
<feature type="region of interest" description="Disordered" evidence="4">
    <location>
        <begin position="150"/>
        <end position="171"/>
    </location>
</feature>
<evidence type="ECO:0000259" key="5">
    <source>
        <dbReference type="PROSITE" id="PS50048"/>
    </source>
</evidence>
<gene>
    <name evidence="6" type="ORF">PAC_17434</name>
</gene>
<reference evidence="6 7" key="1">
    <citation type="submission" date="2016-03" db="EMBL/GenBank/DDBJ databases">
        <authorList>
            <person name="Ploux O."/>
        </authorList>
    </citation>
    <scope>NUCLEOTIDE SEQUENCE [LARGE SCALE GENOMIC DNA]</scope>
    <source>
        <strain evidence="6 7">UAMH 11012</strain>
    </source>
</reference>
<evidence type="ECO:0000256" key="2">
    <source>
        <dbReference type="ARBA" id="ARBA00023163"/>
    </source>
</evidence>
<name>A0A1L7XRA0_9HELO</name>
<dbReference type="PANTHER" id="PTHR47424">
    <property type="entry name" value="REGULATORY PROTEIN GAL4"/>
    <property type="match status" value="1"/>
</dbReference>
<evidence type="ECO:0000256" key="1">
    <source>
        <dbReference type="ARBA" id="ARBA00023015"/>
    </source>
</evidence>
<feature type="domain" description="Zn(2)-C6 fungal-type" evidence="5">
    <location>
        <begin position="42"/>
        <end position="72"/>
    </location>
</feature>
<dbReference type="GO" id="GO:0008270">
    <property type="term" value="F:zinc ion binding"/>
    <property type="evidence" value="ECO:0007669"/>
    <property type="project" value="InterPro"/>
</dbReference>
<dbReference type="Pfam" id="PF00172">
    <property type="entry name" value="Zn_clus"/>
    <property type="match status" value="1"/>
</dbReference>
<dbReference type="GO" id="GO:0000978">
    <property type="term" value="F:RNA polymerase II cis-regulatory region sequence-specific DNA binding"/>
    <property type="evidence" value="ECO:0007669"/>
    <property type="project" value="TreeGrafter"/>
</dbReference>
<dbReference type="OrthoDB" id="3597972at2759"/>
<proteinExistence type="predicted"/>
<evidence type="ECO:0000256" key="3">
    <source>
        <dbReference type="ARBA" id="ARBA00023242"/>
    </source>
</evidence>
<dbReference type="Pfam" id="PF04082">
    <property type="entry name" value="Fungal_trans"/>
    <property type="match status" value="1"/>
</dbReference>
<organism evidence="6 7">
    <name type="scientific">Phialocephala subalpina</name>
    <dbReference type="NCBI Taxonomy" id="576137"/>
    <lineage>
        <taxon>Eukaryota</taxon>
        <taxon>Fungi</taxon>
        <taxon>Dikarya</taxon>
        <taxon>Ascomycota</taxon>
        <taxon>Pezizomycotina</taxon>
        <taxon>Leotiomycetes</taxon>
        <taxon>Helotiales</taxon>
        <taxon>Mollisiaceae</taxon>
        <taxon>Phialocephala</taxon>
        <taxon>Phialocephala fortinii species complex</taxon>
    </lineage>
</organism>
<dbReference type="PROSITE" id="PS00463">
    <property type="entry name" value="ZN2_CY6_FUNGAL_1"/>
    <property type="match status" value="1"/>
</dbReference>